<dbReference type="STRING" id="1890683.A0A427YWH8"/>
<organism evidence="9 10">
    <name type="scientific">Saitozyma podzolica</name>
    <dbReference type="NCBI Taxonomy" id="1890683"/>
    <lineage>
        <taxon>Eukaryota</taxon>
        <taxon>Fungi</taxon>
        <taxon>Dikarya</taxon>
        <taxon>Basidiomycota</taxon>
        <taxon>Agaricomycotina</taxon>
        <taxon>Tremellomycetes</taxon>
        <taxon>Tremellales</taxon>
        <taxon>Trimorphomycetaceae</taxon>
        <taxon>Saitozyma</taxon>
    </lineage>
</organism>
<evidence type="ECO:0000313" key="9">
    <source>
        <dbReference type="EMBL" id="RSH95375.1"/>
    </source>
</evidence>
<dbReference type="InterPro" id="IPR023418">
    <property type="entry name" value="Thyroxine_BS"/>
</dbReference>
<dbReference type="EMBL" id="RSCD01000001">
    <property type="protein sequence ID" value="RSH95375.1"/>
    <property type="molecule type" value="Genomic_DNA"/>
</dbReference>
<feature type="domain" description="Transthyretin/hydroxyisourate hydrolase" evidence="8">
    <location>
        <begin position="6"/>
        <end position="137"/>
    </location>
</feature>
<dbReference type="Gene3D" id="2.60.40.180">
    <property type="entry name" value="Transthyretin/hydroxyisourate hydrolase domain"/>
    <property type="match status" value="1"/>
</dbReference>
<evidence type="ECO:0000256" key="7">
    <source>
        <dbReference type="RuleBase" id="RU361270"/>
    </source>
</evidence>
<gene>
    <name evidence="9" type="ORF">EHS25_000462</name>
</gene>
<comment type="function">
    <text evidence="2">Catalyzes the hydrolysis of 5-hydroxyisourate (HIU) to 2-oxo-4-hydroxy-4-carboxy-5-ureidoimidazoline (OHCU).</text>
</comment>
<evidence type="ECO:0000259" key="8">
    <source>
        <dbReference type="Pfam" id="PF00576"/>
    </source>
</evidence>
<dbReference type="OrthoDB" id="10265230at2759"/>
<dbReference type="PROSITE" id="PS00769">
    <property type="entry name" value="TRANSTHYRETIN_2"/>
    <property type="match status" value="1"/>
</dbReference>
<dbReference type="NCBIfam" id="TIGR02962">
    <property type="entry name" value="hdxy_isourate"/>
    <property type="match status" value="1"/>
</dbReference>
<sequence length="138" mass="14903">MAKSPITCHVLDASLGKPAAGVQVSLQVLSLHESTTIGQTTLQVPKVLATGVTNADGRCTDLLDPTLQLAPGIYKMTFMTGPYFLAAGVDTFYPLVEVSLKDVARLTPEITFAYSNPEQHYHIPLLLSPFSYTTYRGS</sequence>
<keyword evidence="6 7" id="KW-0378">Hydrolase</keyword>
<proteinExistence type="inferred from homology"/>
<evidence type="ECO:0000313" key="10">
    <source>
        <dbReference type="Proteomes" id="UP000279259"/>
    </source>
</evidence>
<evidence type="ECO:0000256" key="5">
    <source>
        <dbReference type="ARBA" id="ARBA00022631"/>
    </source>
</evidence>
<dbReference type="PANTHER" id="PTHR10395">
    <property type="entry name" value="URICASE AND TRANSTHYRETIN-RELATED"/>
    <property type="match status" value="1"/>
</dbReference>
<evidence type="ECO:0000256" key="4">
    <source>
        <dbReference type="ARBA" id="ARBA00011881"/>
    </source>
</evidence>
<dbReference type="SUPFAM" id="SSF49472">
    <property type="entry name" value="Transthyretin (synonym: prealbumin)"/>
    <property type="match status" value="1"/>
</dbReference>
<dbReference type="InterPro" id="IPR023416">
    <property type="entry name" value="Transthyretin/HIU_hydrolase_d"/>
</dbReference>
<evidence type="ECO:0000256" key="3">
    <source>
        <dbReference type="ARBA" id="ARBA00009850"/>
    </source>
</evidence>
<dbReference type="GO" id="GO:0006144">
    <property type="term" value="P:purine nucleobase metabolic process"/>
    <property type="evidence" value="ECO:0007669"/>
    <property type="project" value="UniProtKB-KW"/>
</dbReference>
<dbReference type="InterPro" id="IPR014306">
    <property type="entry name" value="Hydroxyisourate_hydrolase"/>
</dbReference>
<dbReference type="Proteomes" id="UP000279259">
    <property type="component" value="Unassembled WGS sequence"/>
</dbReference>
<keyword evidence="5 7" id="KW-0659">Purine metabolism</keyword>
<dbReference type="AlphaFoldDB" id="A0A427YWH8"/>
<comment type="catalytic activity">
    <reaction evidence="1 7">
        <text>5-hydroxyisourate + H2O = 5-hydroxy-2-oxo-4-ureido-2,5-dihydro-1H-imidazole-5-carboxylate + H(+)</text>
        <dbReference type="Rhea" id="RHEA:23736"/>
        <dbReference type="ChEBI" id="CHEBI:15377"/>
        <dbReference type="ChEBI" id="CHEBI:15378"/>
        <dbReference type="ChEBI" id="CHEBI:18072"/>
        <dbReference type="ChEBI" id="CHEBI:58639"/>
        <dbReference type="EC" id="3.5.2.17"/>
    </reaction>
</comment>
<dbReference type="InterPro" id="IPR036817">
    <property type="entry name" value="Transthyretin/HIU_hydrolase_sf"/>
</dbReference>
<accession>A0A427YWH8</accession>
<dbReference type="PANTHER" id="PTHR10395:SF7">
    <property type="entry name" value="5-HYDROXYISOURATE HYDROLASE"/>
    <property type="match status" value="1"/>
</dbReference>
<comment type="caution">
    <text evidence="9">The sequence shown here is derived from an EMBL/GenBank/DDBJ whole genome shotgun (WGS) entry which is preliminary data.</text>
</comment>
<protein>
    <recommendedName>
        <fullName evidence="7">5-hydroxyisourate hydrolase</fullName>
        <shortName evidence="7">HIU hydrolase</shortName>
        <shortName evidence="7">HIUHase</shortName>
        <ecNumber evidence="7">3.5.2.17</ecNumber>
    </recommendedName>
</protein>
<evidence type="ECO:0000256" key="1">
    <source>
        <dbReference type="ARBA" id="ARBA00001043"/>
    </source>
</evidence>
<comment type="similarity">
    <text evidence="3 7">Belongs to the transthyretin family. 5-hydroxyisourate hydrolase subfamily.</text>
</comment>
<keyword evidence="10" id="KW-1185">Reference proteome</keyword>
<dbReference type="InterPro" id="IPR023419">
    <property type="entry name" value="Transthyretin_CS"/>
</dbReference>
<dbReference type="Pfam" id="PF00576">
    <property type="entry name" value="Transthyretin"/>
    <property type="match status" value="1"/>
</dbReference>
<reference evidence="9 10" key="1">
    <citation type="submission" date="2018-11" db="EMBL/GenBank/DDBJ databases">
        <title>Genome sequence of Saitozyma podzolica DSM 27192.</title>
        <authorList>
            <person name="Aliyu H."/>
            <person name="Gorte O."/>
            <person name="Ochsenreither K."/>
        </authorList>
    </citation>
    <scope>NUCLEOTIDE SEQUENCE [LARGE SCALE GENOMIC DNA]</scope>
    <source>
        <strain evidence="9 10">DSM 27192</strain>
    </source>
</reference>
<name>A0A427YWH8_9TREE</name>
<dbReference type="GO" id="GO:0033971">
    <property type="term" value="F:hydroxyisourate hydrolase activity"/>
    <property type="evidence" value="ECO:0007669"/>
    <property type="project" value="UniProtKB-EC"/>
</dbReference>
<evidence type="ECO:0000256" key="2">
    <source>
        <dbReference type="ARBA" id="ARBA00002704"/>
    </source>
</evidence>
<dbReference type="EC" id="3.5.2.17" evidence="7"/>
<dbReference type="CDD" id="cd05822">
    <property type="entry name" value="TLP_HIUase"/>
    <property type="match status" value="1"/>
</dbReference>
<dbReference type="PROSITE" id="PS00768">
    <property type="entry name" value="TRANSTHYRETIN_1"/>
    <property type="match status" value="1"/>
</dbReference>
<comment type="subunit">
    <text evidence="4 7">Homotetramer.</text>
</comment>
<evidence type="ECO:0000256" key="6">
    <source>
        <dbReference type="ARBA" id="ARBA00022801"/>
    </source>
</evidence>